<dbReference type="GeneID" id="95979720"/>
<dbReference type="EMBL" id="JBFMKM010000013">
    <property type="protein sequence ID" value="KAL1301836.1"/>
    <property type="molecule type" value="Genomic_DNA"/>
</dbReference>
<evidence type="ECO:0000313" key="3">
    <source>
        <dbReference type="Proteomes" id="UP001562354"/>
    </source>
</evidence>
<name>A0ABR3P823_9PEZI</name>
<dbReference type="Proteomes" id="UP001562354">
    <property type="component" value="Unassembled WGS sequence"/>
</dbReference>
<sequence length="85" mass="8376">MPRDGSGHGDNAIETDPAFGQTIAHGAGGEAATSTVDRSGKAAAPPSYEKGEAIEGMNASGGGNKITDSGKGPLEPAAEAESKKH</sequence>
<protein>
    <submittedName>
        <fullName evidence="2">Uncharacterized protein</fullName>
    </submittedName>
</protein>
<evidence type="ECO:0000256" key="1">
    <source>
        <dbReference type="SAM" id="MobiDB-lite"/>
    </source>
</evidence>
<organism evidence="2 3">
    <name type="scientific">Neodothiora populina</name>
    <dbReference type="NCBI Taxonomy" id="2781224"/>
    <lineage>
        <taxon>Eukaryota</taxon>
        <taxon>Fungi</taxon>
        <taxon>Dikarya</taxon>
        <taxon>Ascomycota</taxon>
        <taxon>Pezizomycotina</taxon>
        <taxon>Dothideomycetes</taxon>
        <taxon>Dothideomycetidae</taxon>
        <taxon>Dothideales</taxon>
        <taxon>Dothioraceae</taxon>
        <taxon>Neodothiora</taxon>
    </lineage>
</organism>
<reference evidence="2 3" key="1">
    <citation type="submission" date="2024-07" db="EMBL/GenBank/DDBJ databases">
        <title>Draft sequence of the Neodothiora populina.</title>
        <authorList>
            <person name="Drown D.D."/>
            <person name="Schuette U.S."/>
            <person name="Buechlein A.B."/>
            <person name="Rusch D.R."/>
            <person name="Winton L.W."/>
            <person name="Adams G.A."/>
        </authorList>
    </citation>
    <scope>NUCLEOTIDE SEQUENCE [LARGE SCALE GENOMIC DNA]</scope>
    <source>
        <strain evidence="2 3">CPC 39397</strain>
    </source>
</reference>
<accession>A0ABR3P823</accession>
<evidence type="ECO:0000313" key="2">
    <source>
        <dbReference type="EMBL" id="KAL1301836.1"/>
    </source>
</evidence>
<gene>
    <name evidence="2" type="ORF">AAFC00_006021</name>
</gene>
<proteinExistence type="predicted"/>
<dbReference type="RefSeq" id="XP_069198112.1">
    <property type="nucleotide sequence ID" value="XM_069345903.1"/>
</dbReference>
<comment type="caution">
    <text evidence="2">The sequence shown here is derived from an EMBL/GenBank/DDBJ whole genome shotgun (WGS) entry which is preliminary data.</text>
</comment>
<feature type="region of interest" description="Disordered" evidence="1">
    <location>
        <begin position="1"/>
        <end position="85"/>
    </location>
</feature>
<keyword evidence="3" id="KW-1185">Reference proteome</keyword>